<dbReference type="InterPro" id="IPR003382">
    <property type="entry name" value="Flavoprotein"/>
</dbReference>
<dbReference type="AlphaFoldDB" id="A0A511BP79"/>
<feature type="region of interest" description="Disordered" evidence="4">
    <location>
        <begin position="448"/>
        <end position="488"/>
    </location>
</feature>
<dbReference type="EMBL" id="BJVC01000002">
    <property type="protein sequence ID" value="GEL02075.1"/>
    <property type="molecule type" value="Genomic_DNA"/>
</dbReference>
<reference evidence="7 8" key="1">
    <citation type="submission" date="2019-07" db="EMBL/GenBank/DDBJ databases">
        <title>Whole genome shotgun sequence of Swaminathania salitolerans NBRC 104436.</title>
        <authorList>
            <person name="Hosoyama A."/>
            <person name="Uohara A."/>
            <person name="Ohji S."/>
            <person name="Ichikawa N."/>
        </authorList>
    </citation>
    <scope>NUCLEOTIDE SEQUENCE [LARGE SCALE GENOMIC DNA]</scope>
    <source>
        <strain evidence="7 8">NBRC 104436</strain>
    </source>
</reference>
<protein>
    <recommendedName>
        <fullName evidence="3">Coenzyme A biosynthesis bifunctional protein CoaBC</fullName>
    </recommendedName>
    <alternativeName>
        <fullName evidence="3">DNA/pantothenate metabolism flavoprotein</fullName>
    </alternativeName>
    <alternativeName>
        <fullName evidence="3">Phosphopantothenoylcysteine synthetase/decarboxylase</fullName>
        <shortName evidence="3">PPCS-PPCDC</shortName>
    </alternativeName>
    <domain>
        <recommendedName>
            <fullName evidence="3">Phosphopantothenoylcysteine decarboxylase</fullName>
            <shortName evidence="3">PPC decarboxylase</shortName>
            <shortName evidence="3">PPC-DC</shortName>
            <ecNumber evidence="3">4.1.1.36</ecNumber>
        </recommendedName>
        <alternativeName>
            <fullName evidence="3">CoaC</fullName>
        </alternativeName>
    </domain>
    <domain>
        <recommendedName>
            <fullName evidence="3">Phosphopantothenate--cysteine ligase</fullName>
            <ecNumber evidence="3">6.3.2.5</ecNumber>
        </recommendedName>
        <alternativeName>
            <fullName evidence="3">CoaB</fullName>
        </alternativeName>
        <alternativeName>
            <fullName evidence="3">Phosphopantothenoylcysteine synthetase</fullName>
            <shortName evidence="3">PPC synthetase</shortName>
            <shortName evidence="3">PPC-S</shortName>
        </alternativeName>
    </domain>
</protein>
<organism evidence="7 8">
    <name type="scientific">Swaminathania salitolerans</name>
    <dbReference type="NCBI Taxonomy" id="182838"/>
    <lineage>
        <taxon>Bacteria</taxon>
        <taxon>Pseudomonadati</taxon>
        <taxon>Pseudomonadota</taxon>
        <taxon>Alphaproteobacteria</taxon>
        <taxon>Acetobacterales</taxon>
        <taxon>Acetobacteraceae</taxon>
        <taxon>Swaminathania</taxon>
    </lineage>
</organism>
<dbReference type="UniPathway" id="UPA00241">
    <property type="reaction ID" value="UER00353"/>
</dbReference>
<comment type="pathway">
    <text evidence="3">Cofactor biosynthesis; coenzyme A biosynthesis; CoA from (R)-pantothenate: step 3/5.</text>
</comment>
<evidence type="ECO:0000256" key="1">
    <source>
        <dbReference type="ARBA" id="ARBA00022793"/>
    </source>
</evidence>
<dbReference type="GO" id="GO:0046872">
    <property type="term" value="F:metal ion binding"/>
    <property type="evidence" value="ECO:0007669"/>
    <property type="project" value="UniProtKB-KW"/>
</dbReference>
<keyword evidence="3" id="KW-0285">Flavoprotein</keyword>
<dbReference type="GO" id="GO:0071513">
    <property type="term" value="C:phosphopantothenoylcysteine decarboxylase complex"/>
    <property type="evidence" value="ECO:0007669"/>
    <property type="project" value="TreeGrafter"/>
</dbReference>
<dbReference type="EC" id="4.1.1.36" evidence="3"/>
<gene>
    <name evidence="3" type="primary">coaBC</name>
    <name evidence="7" type="ORF">SSA02_12380</name>
</gene>
<keyword evidence="3" id="KW-0511">Multifunctional enzyme</keyword>
<comment type="catalytic activity">
    <reaction evidence="3">
        <text>(R)-4'-phosphopantothenate + L-cysteine + CTP = N-[(R)-4-phosphopantothenoyl]-L-cysteine + CMP + diphosphate + H(+)</text>
        <dbReference type="Rhea" id="RHEA:19397"/>
        <dbReference type="ChEBI" id="CHEBI:10986"/>
        <dbReference type="ChEBI" id="CHEBI:15378"/>
        <dbReference type="ChEBI" id="CHEBI:33019"/>
        <dbReference type="ChEBI" id="CHEBI:35235"/>
        <dbReference type="ChEBI" id="CHEBI:37563"/>
        <dbReference type="ChEBI" id="CHEBI:59458"/>
        <dbReference type="ChEBI" id="CHEBI:60377"/>
        <dbReference type="EC" id="6.3.2.5"/>
    </reaction>
</comment>
<keyword evidence="3" id="KW-0479">Metal-binding</keyword>
<dbReference type="PANTHER" id="PTHR14359:SF6">
    <property type="entry name" value="PHOSPHOPANTOTHENOYLCYSTEINE DECARBOXYLASE"/>
    <property type="match status" value="1"/>
</dbReference>
<keyword evidence="3" id="KW-0288">FMN</keyword>
<dbReference type="GO" id="GO:0015937">
    <property type="term" value="P:coenzyme A biosynthetic process"/>
    <property type="evidence" value="ECO:0007669"/>
    <property type="project" value="UniProtKB-UniRule"/>
</dbReference>
<dbReference type="Gene3D" id="3.40.50.10300">
    <property type="entry name" value="CoaB-like"/>
    <property type="match status" value="1"/>
</dbReference>
<comment type="pathway">
    <text evidence="3">Cofactor biosynthesis; coenzyme A biosynthesis; CoA from (R)-pantothenate: step 2/5.</text>
</comment>
<feature type="binding site" evidence="3">
    <location>
        <position position="368"/>
    </location>
    <ligand>
        <name>CTP</name>
        <dbReference type="ChEBI" id="CHEBI:37563"/>
    </ligand>
</feature>
<evidence type="ECO:0000256" key="3">
    <source>
        <dbReference type="HAMAP-Rule" id="MF_02225"/>
    </source>
</evidence>
<dbReference type="PANTHER" id="PTHR14359">
    <property type="entry name" value="HOMO-OLIGOMERIC FLAVIN CONTAINING CYS DECARBOXYLASE FAMILY"/>
    <property type="match status" value="1"/>
</dbReference>
<dbReference type="Proteomes" id="UP000321405">
    <property type="component" value="Unassembled WGS sequence"/>
</dbReference>
<dbReference type="Pfam" id="PF04127">
    <property type="entry name" value="DFP"/>
    <property type="match status" value="1"/>
</dbReference>
<accession>A0A511BP79</accession>
<dbReference type="GO" id="GO:0010181">
    <property type="term" value="F:FMN binding"/>
    <property type="evidence" value="ECO:0007669"/>
    <property type="project" value="UniProtKB-UniRule"/>
</dbReference>
<comment type="caution">
    <text evidence="7">The sequence shown here is derived from an EMBL/GenBank/DDBJ whole genome shotgun (WGS) entry which is preliminary data.</text>
</comment>
<dbReference type="GO" id="GO:0004633">
    <property type="term" value="F:phosphopantothenoylcysteine decarboxylase activity"/>
    <property type="evidence" value="ECO:0007669"/>
    <property type="project" value="UniProtKB-UniRule"/>
</dbReference>
<dbReference type="SUPFAM" id="SSF52507">
    <property type="entry name" value="Homo-oligomeric flavin-containing Cys decarboxylases, HFCD"/>
    <property type="match status" value="1"/>
</dbReference>
<name>A0A511BP79_9PROT</name>
<evidence type="ECO:0000256" key="2">
    <source>
        <dbReference type="ARBA" id="ARBA00023239"/>
    </source>
</evidence>
<comment type="caution">
    <text evidence="3">Lacks conserved residue(s) required for the propagation of feature annotation.</text>
</comment>
<proteinExistence type="inferred from homology"/>
<feature type="compositionally biased region" description="Low complexity" evidence="4">
    <location>
        <begin position="452"/>
        <end position="476"/>
    </location>
</feature>
<feature type="region of interest" description="Phosphopantothenate--cysteine ligase" evidence="3">
    <location>
        <begin position="223"/>
        <end position="488"/>
    </location>
</feature>
<dbReference type="EC" id="6.3.2.5" evidence="3"/>
<comment type="similarity">
    <text evidence="3">In the N-terminal section; belongs to the HFCD (homo-oligomeric flavin containing Cys decarboxylase) superfamily.</text>
</comment>
<dbReference type="InterPro" id="IPR036551">
    <property type="entry name" value="Flavin_trans-like"/>
</dbReference>
<dbReference type="HAMAP" id="MF_02225">
    <property type="entry name" value="CoaBC"/>
    <property type="match status" value="1"/>
</dbReference>
<dbReference type="RefSeq" id="WP_147093123.1">
    <property type="nucleotide sequence ID" value="NZ_BJVC01000002.1"/>
</dbReference>
<dbReference type="SUPFAM" id="SSF102645">
    <property type="entry name" value="CoaB-like"/>
    <property type="match status" value="1"/>
</dbReference>
<dbReference type="InterPro" id="IPR005252">
    <property type="entry name" value="CoaBC"/>
</dbReference>
<keyword evidence="3" id="KW-0460">Magnesium</keyword>
<feature type="binding site" evidence="3">
    <location>
        <position position="310"/>
    </location>
    <ligand>
        <name>CTP</name>
        <dbReference type="ChEBI" id="CHEBI:37563"/>
    </ligand>
</feature>
<dbReference type="InterPro" id="IPR035929">
    <property type="entry name" value="CoaB-like_sf"/>
</dbReference>
<dbReference type="Gene3D" id="3.40.50.1950">
    <property type="entry name" value="Flavin prenyltransferase-like"/>
    <property type="match status" value="1"/>
</dbReference>
<dbReference type="Pfam" id="PF02441">
    <property type="entry name" value="Flavoprotein"/>
    <property type="match status" value="1"/>
</dbReference>
<evidence type="ECO:0000259" key="6">
    <source>
        <dbReference type="Pfam" id="PF04127"/>
    </source>
</evidence>
<dbReference type="OrthoDB" id="9802554at2"/>
<comment type="function">
    <text evidence="3">Catalyzes two sequential steps in the biosynthesis of coenzyme A. In the first step cysteine is conjugated to 4'-phosphopantothenate to form 4-phosphopantothenoylcysteine. In the second step the latter compound is decarboxylated to form 4'-phosphopantotheine.</text>
</comment>
<feature type="binding site" evidence="3">
    <location>
        <position position="386"/>
    </location>
    <ligand>
        <name>CTP</name>
        <dbReference type="ChEBI" id="CHEBI:37563"/>
    </ligand>
</feature>
<keyword evidence="3" id="KW-0436">Ligase</keyword>
<feature type="region of interest" description="Phosphopantothenoylcysteine decarboxylase" evidence="3">
    <location>
        <begin position="1"/>
        <end position="222"/>
    </location>
</feature>
<evidence type="ECO:0000259" key="5">
    <source>
        <dbReference type="Pfam" id="PF02441"/>
    </source>
</evidence>
<comment type="catalytic activity">
    <reaction evidence="3">
        <text>N-[(R)-4-phosphopantothenoyl]-L-cysteine + H(+) = (R)-4'-phosphopantetheine + CO2</text>
        <dbReference type="Rhea" id="RHEA:16793"/>
        <dbReference type="ChEBI" id="CHEBI:15378"/>
        <dbReference type="ChEBI" id="CHEBI:16526"/>
        <dbReference type="ChEBI" id="CHEBI:59458"/>
        <dbReference type="ChEBI" id="CHEBI:61723"/>
        <dbReference type="EC" id="4.1.1.36"/>
    </reaction>
</comment>
<evidence type="ECO:0000313" key="8">
    <source>
        <dbReference type="Proteomes" id="UP000321405"/>
    </source>
</evidence>
<evidence type="ECO:0000256" key="4">
    <source>
        <dbReference type="SAM" id="MobiDB-lite"/>
    </source>
</evidence>
<feature type="domain" description="Flavoprotein" evidence="5">
    <location>
        <begin position="4"/>
        <end position="174"/>
    </location>
</feature>
<dbReference type="InterPro" id="IPR007085">
    <property type="entry name" value="DNA/pantothenate-metab_flavo_C"/>
</dbReference>
<dbReference type="GO" id="GO:0015941">
    <property type="term" value="P:pantothenate catabolic process"/>
    <property type="evidence" value="ECO:0007669"/>
    <property type="project" value="InterPro"/>
</dbReference>
<keyword evidence="1 3" id="KW-0210">Decarboxylase</keyword>
<keyword evidence="8" id="KW-1185">Reference proteome</keyword>
<keyword evidence="2 3" id="KW-0456">Lyase</keyword>
<comment type="cofactor">
    <cofactor evidence="3">
        <name>FMN</name>
        <dbReference type="ChEBI" id="CHEBI:58210"/>
    </cofactor>
    <text evidence="3">Binds 1 FMN per subunit.</text>
</comment>
<feature type="binding site" evidence="3">
    <location>
        <position position="382"/>
    </location>
    <ligand>
        <name>CTP</name>
        <dbReference type="ChEBI" id="CHEBI:37563"/>
    </ligand>
</feature>
<feature type="binding site" evidence="3">
    <location>
        <begin position="348"/>
        <end position="351"/>
    </location>
    <ligand>
        <name>CTP</name>
        <dbReference type="ChEBI" id="CHEBI:37563"/>
    </ligand>
</feature>
<comment type="cofactor">
    <cofactor evidence="3">
        <name>Mg(2+)</name>
        <dbReference type="ChEBI" id="CHEBI:18420"/>
    </cofactor>
</comment>
<feature type="region of interest" description="Disordered" evidence="4">
    <location>
        <begin position="317"/>
        <end position="336"/>
    </location>
</feature>
<evidence type="ECO:0000313" key="7">
    <source>
        <dbReference type="EMBL" id="GEL02075.1"/>
    </source>
</evidence>
<feature type="domain" description="DNA/pantothenate metabolism flavoprotein C-terminal" evidence="6">
    <location>
        <begin position="218"/>
        <end position="439"/>
    </location>
</feature>
<sequence>MAARVILIIGGGIAAYRTLDVIRILRRRGIDVTCVMTEAASHFVTPLSVQALSGEAVHRDLLSLAEDSSMDHIALSRSADLLVLCPASANLLARMAHGLADDLATTLLLATDKPVLAAPAMNVRMWENPATQRNLSLLRAQGCHFVGPDEGEMACGEFGPGRLSTPDAIVDAIEARLPRSFARSGQASASQIHAGQARAGQALAGQAPAERVPARQPLSGRSVLVTAGPTQEPIDPVRFIANRSSGRQGYAIAAACAALGAEVTLVSGPTNLPCPEGVRRIDVTTACDMDAACKAALPVDAAICTAAVGDWRVAEPALQKRKKPHEKPRTGTAAQPASSLTLTLVENPDILASLSRPGPDRPALVVGFAAETEALESHAREKRQRKGCDWLLANDVGAGSSVFGGDRNTILFLTATETTLWPELPKATIGRALADRIAAFFSGHIARTRHSASPTAADPETDPATDPAIDPAPASPGDQSPAGTAETR</sequence>
<feature type="active site" description="Proton donor" evidence="3">
    <location>
        <position position="155"/>
    </location>
</feature>
<comment type="similarity">
    <text evidence="3">In the C-terminal section; belongs to the PPC synthetase family.</text>
</comment>
<feature type="binding site" evidence="3">
    <location>
        <position position="327"/>
    </location>
    <ligand>
        <name>CTP</name>
        <dbReference type="ChEBI" id="CHEBI:37563"/>
    </ligand>
</feature>
<dbReference type="GO" id="GO:0004632">
    <property type="term" value="F:phosphopantothenate--cysteine ligase activity"/>
    <property type="evidence" value="ECO:0007669"/>
    <property type="project" value="UniProtKB-UniRule"/>
</dbReference>